<dbReference type="Proteomes" id="UP000516705">
    <property type="component" value="Plasmid pIKMIN-B502"/>
</dbReference>
<keyword evidence="1" id="KW-0812">Transmembrane</keyword>
<geneLocation type="plasmid" evidence="2 3">
    <name>pIKMIN-B502</name>
</geneLocation>
<keyword evidence="1" id="KW-0472">Membrane</keyword>
<name>A0A7L6WNY4_STRSL</name>
<feature type="transmembrane region" description="Helical" evidence="1">
    <location>
        <begin position="20"/>
        <end position="39"/>
    </location>
</feature>
<evidence type="ECO:0000313" key="2">
    <source>
        <dbReference type="EMBL" id="QMI52099.1"/>
    </source>
</evidence>
<dbReference type="RefSeq" id="WP_181671424.1">
    <property type="nucleotide sequence ID" value="NZ_CP054155.1"/>
</dbReference>
<dbReference type="EMBL" id="CP054155">
    <property type="protein sequence ID" value="QMI52099.1"/>
    <property type="molecule type" value="Genomic_DNA"/>
</dbReference>
<keyword evidence="2" id="KW-0614">Plasmid</keyword>
<organism evidence="2 3">
    <name type="scientific">Streptococcus salivarius</name>
    <dbReference type="NCBI Taxonomy" id="1304"/>
    <lineage>
        <taxon>Bacteria</taxon>
        <taxon>Bacillati</taxon>
        <taxon>Bacillota</taxon>
        <taxon>Bacilli</taxon>
        <taxon>Lactobacillales</taxon>
        <taxon>Streptococcaceae</taxon>
        <taxon>Streptococcus</taxon>
    </lineage>
</organism>
<feature type="transmembrane region" description="Helical" evidence="1">
    <location>
        <begin position="67"/>
        <end position="91"/>
    </location>
</feature>
<evidence type="ECO:0000313" key="3">
    <source>
        <dbReference type="Proteomes" id="UP000516705"/>
    </source>
</evidence>
<sequence length="92" mass="10585">MTPEHSDTLDALNSAGMLTGRVIFGVITVLLFCHYYEFVKSKLAKNPRYAFTHPIAFGKKQTLMNKFFWFVATPFLLIRLTVFIVSVITVYF</sequence>
<accession>A0A7L6WNY4</accession>
<reference evidence="2 3" key="1">
    <citation type="journal article" date="2020" name="Microbiol. Resour. Announc.">
        <title>Complete Genome Sequence of Streptococcus salivarius DB-B5, a Novel Probiotic Candidate Isolated from the Supragingival Plaque of a Healthy Female Subject.</title>
        <authorList>
            <person name="Fields F.R."/>
            <person name="Li X."/>
            <person name="Navarre W.W."/>
            <person name="Naito M."/>
        </authorList>
    </citation>
    <scope>NUCLEOTIDE SEQUENCE [LARGE SCALE GENOMIC DNA]</scope>
    <source>
        <strain evidence="2 3">DB-B5</strain>
        <plasmid evidence="2 3">pIKMIN-B502</plasmid>
    </source>
</reference>
<keyword evidence="1" id="KW-1133">Transmembrane helix</keyword>
<gene>
    <name evidence="2" type="ORF">HRE60_10470</name>
</gene>
<protein>
    <submittedName>
        <fullName evidence="2">Uncharacterized protein</fullName>
    </submittedName>
</protein>
<dbReference type="AlphaFoldDB" id="A0A7L6WNY4"/>
<proteinExistence type="predicted"/>
<evidence type="ECO:0000256" key="1">
    <source>
        <dbReference type="SAM" id="Phobius"/>
    </source>
</evidence>